<dbReference type="EMBL" id="JANBUP010004455">
    <property type="protein sequence ID" value="KAJ2794006.1"/>
    <property type="molecule type" value="Genomic_DNA"/>
</dbReference>
<comment type="caution">
    <text evidence="1">The sequence shown here is derived from an EMBL/GenBank/DDBJ whole genome shotgun (WGS) entry which is preliminary data.</text>
</comment>
<proteinExistence type="predicted"/>
<organism evidence="1 2">
    <name type="scientific">Coemansia furcata</name>
    <dbReference type="NCBI Taxonomy" id="417177"/>
    <lineage>
        <taxon>Eukaryota</taxon>
        <taxon>Fungi</taxon>
        <taxon>Fungi incertae sedis</taxon>
        <taxon>Zoopagomycota</taxon>
        <taxon>Kickxellomycotina</taxon>
        <taxon>Kickxellomycetes</taxon>
        <taxon>Kickxellales</taxon>
        <taxon>Kickxellaceae</taxon>
        <taxon>Coemansia</taxon>
    </lineage>
</organism>
<sequence length="121" mass="13420">MDFGDDYFHVTSTVLPLDAQQPSAASDTFAELVEEKEVADSWPALCRLVEQAINMYQYVLLAYPEHRRVQQCYNRSILASLFGQNALGSSTSAKTEAASATPRKLFSRAKHLFSSGKQRGS</sequence>
<reference evidence="1" key="1">
    <citation type="submission" date="2022-07" db="EMBL/GenBank/DDBJ databases">
        <title>Phylogenomic reconstructions and comparative analyses of Kickxellomycotina fungi.</title>
        <authorList>
            <person name="Reynolds N.K."/>
            <person name="Stajich J.E."/>
            <person name="Barry K."/>
            <person name="Grigoriev I.V."/>
            <person name="Crous P."/>
            <person name="Smith M.E."/>
        </authorList>
    </citation>
    <scope>NUCLEOTIDE SEQUENCE</scope>
    <source>
        <strain evidence="1">CBS 102833</strain>
    </source>
</reference>
<name>A0ACC1KRQ7_9FUNG</name>
<protein>
    <submittedName>
        <fullName evidence="1">Uncharacterized protein</fullName>
    </submittedName>
</protein>
<feature type="non-terminal residue" evidence="1">
    <location>
        <position position="121"/>
    </location>
</feature>
<evidence type="ECO:0000313" key="1">
    <source>
        <dbReference type="EMBL" id="KAJ2794006.1"/>
    </source>
</evidence>
<dbReference type="Proteomes" id="UP001140096">
    <property type="component" value="Unassembled WGS sequence"/>
</dbReference>
<accession>A0ACC1KRQ7</accession>
<gene>
    <name evidence="1" type="ORF">H4S07_006879</name>
</gene>
<evidence type="ECO:0000313" key="2">
    <source>
        <dbReference type="Proteomes" id="UP001140096"/>
    </source>
</evidence>
<keyword evidence="2" id="KW-1185">Reference proteome</keyword>